<dbReference type="EMBL" id="DWYC01000061">
    <property type="protein sequence ID" value="HJB57338.1"/>
    <property type="molecule type" value="Genomic_DNA"/>
</dbReference>
<dbReference type="NCBIfam" id="TIGR01003">
    <property type="entry name" value="PTS_HPr_family"/>
    <property type="match status" value="1"/>
</dbReference>
<sequence>MKQFTYTITDPVGIHARPAGLLVKEAKKYAGSTITLAVEKTGKSANALKLMALMSMGVKGGDVVTVTVEGGDEEAASAGMQAFLSANL</sequence>
<dbReference type="AlphaFoldDB" id="A0A9D2MC04"/>
<keyword evidence="3" id="KW-0598">Phosphotransferase system</keyword>
<keyword evidence="2" id="KW-0963">Cytoplasm</keyword>
<dbReference type="PROSITE" id="PS51350">
    <property type="entry name" value="PTS_HPR_DOM"/>
    <property type="match status" value="1"/>
</dbReference>
<evidence type="ECO:0000256" key="3">
    <source>
        <dbReference type="ARBA" id="ARBA00022683"/>
    </source>
</evidence>
<dbReference type="Gene3D" id="3.30.1340.10">
    <property type="entry name" value="HPr-like"/>
    <property type="match status" value="1"/>
</dbReference>
<comment type="caution">
    <text evidence="5">The sequence shown here is derived from an EMBL/GenBank/DDBJ whole genome shotgun (WGS) entry which is preliminary data.</text>
</comment>
<dbReference type="PRINTS" id="PR00107">
    <property type="entry name" value="PHOSPHOCPHPR"/>
</dbReference>
<evidence type="ECO:0000313" key="5">
    <source>
        <dbReference type="EMBL" id="HJB57338.1"/>
    </source>
</evidence>
<dbReference type="SUPFAM" id="SSF55594">
    <property type="entry name" value="HPr-like"/>
    <property type="match status" value="1"/>
</dbReference>
<feature type="domain" description="HPr" evidence="4">
    <location>
        <begin position="1"/>
        <end position="88"/>
    </location>
</feature>
<dbReference type="PANTHER" id="PTHR33705">
    <property type="entry name" value="PHOSPHOCARRIER PROTEIN HPR"/>
    <property type="match status" value="1"/>
</dbReference>
<accession>A0A9D2MC04</accession>
<evidence type="ECO:0000259" key="4">
    <source>
        <dbReference type="PROSITE" id="PS51350"/>
    </source>
</evidence>
<evidence type="ECO:0000256" key="1">
    <source>
        <dbReference type="ARBA" id="ARBA00004496"/>
    </source>
</evidence>
<dbReference type="GO" id="GO:0005737">
    <property type="term" value="C:cytoplasm"/>
    <property type="evidence" value="ECO:0007669"/>
    <property type="project" value="UniProtKB-SubCell"/>
</dbReference>
<proteinExistence type="predicted"/>
<evidence type="ECO:0000313" key="6">
    <source>
        <dbReference type="Proteomes" id="UP000824208"/>
    </source>
</evidence>
<dbReference type="InterPro" id="IPR050399">
    <property type="entry name" value="HPr"/>
</dbReference>
<evidence type="ECO:0000256" key="2">
    <source>
        <dbReference type="ARBA" id="ARBA00022490"/>
    </source>
</evidence>
<dbReference type="GO" id="GO:0009401">
    <property type="term" value="P:phosphoenolpyruvate-dependent sugar phosphotransferase system"/>
    <property type="evidence" value="ECO:0007669"/>
    <property type="project" value="UniProtKB-KW"/>
</dbReference>
<reference evidence="5" key="1">
    <citation type="journal article" date="2021" name="PeerJ">
        <title>Extensive microbial diversity within the chicken gut microbiome revealed by metagenomics and culture.</title>
        <authorList>
            <person name="Gilroy R."/>
            <person name="Ravi A."/>
            <person name="Getino M."/>
            <person name="Pursley I."/>
            <person name="Horton D.L."/>
            <person name="Alikhan N.F."/>
            <person name="Baker D."/>
            <person name="Gharbi K."/>
            <person name="Hall N."/>
            <person name="Watson M."/>
            <person name="Adriaenssens E.M."/>
            <person name="Foster-Nyarko E."/>
            <person name="Jarju S."/>
            <person name="Secka A."/>
            <person name="Antonio M."/>
            <person name="Oren A."/>
            <person name="Chaudhuri R.R."/>
            <person name="La Ragione R."/>
            <person name="Hildebrand F."/>
            <person name="Pallen M.J."/>
        </authorList>
    </citation>
    <scope>NUCLEOTIDE SEQUENCE</scope>
    <source>
        <strain evidence="5">CHK189-11263</strain>
    </source>
</reference>
<dbReference type="PANTHER" id="PTHR33705:SF2">
    <property type="entry name" value="PHOSPHOCARRIER PROTEIN NPR"/>
    <property type="match status" value="1"/>
</dbReference>
<dbReference type="Pfam" id="PF00381">
    <property type="entry name" value="PTS-HPr"/>
    <property type="match status" value="1"/>
</dbReference>
<protein>
    <submittedName>
        <fullName evidence="5">HPr family phosphocarrier protein</fullName>
    </submittedName>
</protein>
<dbReference type="Proteomes" id="UP000824208">
    <property type="component" value="Unassembled WGS sequence"/>
</dbReference>
<name>A0A9D2MC04_9FIRM</name>
<gene>
    <name evidence="5" type="ORF">H9714_07295</name>
</gene>
<dbReference type="InterPro" id="IPR035895">
    <property type="entry name" value="HPr-like_sf"/>
</dbReference>
<dbReference type="InterPro" id="IPR000032">
    <property type="entry name" value="HPr-like"/>
</dbReference>
<dbReference type="CDD" id="cd00367">
    <property type="entry name" value="PTS-HPr_like"/>
    <property type="match status" value="1"/>
</dbReference>
<organism evidence="5 6">
    <name type="scientific">Candidatus Flavonifractor intestinipullorum</name>
    <dbReference type="NCBI Taxonomy" id="2838587"/>
    <lineage>
        <taxon>Bacteria</taxon>
        <taxon>Bacillati</taxon>
        <taxon>Bacillota</taxon>
        <taxon>Clostridia</taxon>
        <taxon>Eubacteriales</taxon>
        <taxon>Oscillospiraceae</taxon>
        <taxon>Flavonifractor</taxon>
    </lineage>
</organism>
<reference evidence="5" key="2">
    <citation type="submission" date="2021-04" db="EMBL/GenBank/DDBJ databases">
        <authorList>
            <person name="Gilroy R."/>
        </authorList>
    </citation>
    <scope>NUCLEOTIDE SEQUENCE</scope>
    <source>
        <strain evidence="5">CHK189-11263</strain>
    </source>
</reference>
<comment type="subcellular location">
    <subcellularLocation>
        <location evidence="1">Cytoplasm</location>
    </subcellularLocation>
</comment>